<dbReference type="OrthoDB" id="56101at2759"/>
<dbReference type="AlphaFoldDB" id="K0T8P8"/>
<sequence length="225" mass="24608">MMVAVAEETDQPSEEQRHKAEDATSTVVVDVVDPEHAADDADDEQVAIELTSTSQEMKLPAPPSECRPNADPHLIRVSASSGQEAGNTGRRRVLHHPILSPLTKLPWGRLAGSCDLLFNCKYTMRQVQDEIKHERIENGNEGAYAAYENQSSDRKDGYVSVNLGLVEQEETEGSLPFFGLQEHEAADVEESDAPATDAQAPETEEVHNPVADAVNMMVYKGLIGE</sequence>
<reference evidence="2 3" key="1">
    <citation type="journal article" date="2012" name="Genome Biol.">
        <title>Genome and low-iron response of an oceanic diatom adapted to chronic iron limitation.</title>
        <authorList>
            <person name="Lommer M."/>
            <person name="Specht M."/>
            <person name="Roy A.S."/>
            <person name="Kraemer L."/>
            <person name="Andreson R."/>
            <person name="Gutowska M.A."/>
            <person name="Wolf J."/>
            <person name="Bergner S.V."/>
            <person name="Schilhabel M.B."/>
            <person name="Klostermeier U.C."/>
            <person name="Beiko R.G."/>
            <person name="Rosenstiel P."/>
            <person name="Hippler M."/>
            <person name="Laroche J."/>
        </authorList>
    </citation>
    <scope>NUCLEOTIDE SEQUENCE [LARGE SCALE GENOMIC DNA]</scope>
    <source>
        <strain evidence="2 3">CCMP1005</strain>
    </source>
</reference>
<keyword evidence="3" id="KW-1185">Reference proteome</keyword>
<dbReference type="eggNOG" id="ENOG502TA6J">
    <property type="taxonomic scope" value="Eukaryota"/>
</dbReference>
<feature type="region of interest" description="Disordered" evidence="1">
    <location>
        <begin position="1"/>
        <end position="26"/>
    </location>
</feature>
<gene>
    <name evidence="2" type="ORF">THAOC_09029</name>
</gene>
<protein>
    <submittedName>
        <fullName evidence="2">Uncharacterized protein</fullName>
    </submittedName>
</protein>
<proteinExistence type="predicted"/>
<organism evidence="2 3">
    <name type="scientific">Thalassiosira oceanica</name>
    <name type="common">Marine diatom</name>
    <dbReference type="NCBI Taxonomy" id="159749"/>
    <lineage>
        <taxon>Eukaryota</taxon>
        <taxon>Sar</taxon>
        <taxon>Stramenopiles</taxon>
        <taxon>Ochrophyta</taxon>
        <taxon>Bacillariophyta</taxon>
        <taxon>Coscinodiscophyceae</taxon>
        <taxon>Thalassiosirophycidae</taxon>
        <taxon>Thalassiosirales</taxon>
        <taxon>Thalassiosiraceae</taxon>
        <taxon>Thalassiosira</taxon>
    </lineage>
</organism>
<comment type="caution">
    <text evidence="2">The sequence shown here is derived from an EMBL/GenBank/DDBJ whole genome shotgun (WGS) entry which is preliminary data.</text>
</comment>
<name>K0T8P8_THAOC</name>
<dbReference type="EMBL" id="AGNL01009722">
    <property type="protein sequence ID" value="EJK69686.1"/>
    <property type="molecule type" value="Genomic_DNA"/>
</dbReference>
<evidence type="ECO:0000256" key="1">
    <source>
        <dbReference type="SAM" id="MobiDB-lite"/>
    </source>
</evidence>
<accession>K0T8P8</accession>
<evidence type="ECO:0000313" key="2">
    <source>
        <dbReference type="EMBL" id="EJK69686.1"/>
    </source>
</evidence>
<dbReference type="Proteomes" id="UP000266841">
    <property type="component" value="Unassembled WGS sequence"/>
</dbReference>
<feature type="region of interest" description="Disordered" evidence="1">
    <location>
        <begin position="183"/>
        <end position="210"/>
    </location>
</feature>
<evidence type="ECO:0000313" key="3">
    <source>
        <dbReference type="Proteomes" id="UP000266841"/>
    </source>
</evidence>